<organism evidence="1 2">
    <name type="scientific">Ascobolus immersus RN42</name>
    <dbReference type="NCBI Taxonomy" id="1160509"/>
    <lineage>
        <taxon>Eukaryota</taxon>
        <taxon>Fungi</taxon>
        <taxon>Dikarya</taxon>
        <taxon>Ascomycota</taxon>
        <taxon>Pezizomycotina</taxon>
        <taxon>Pezizomycetes</taxon>
        <taxon>Pezizales</taxon>
        <taxon>Ascobolaceae</taxon>
        <taxon>Ascobolus</taxon>
    </lineage>
</organism>
<dbReference type="EMBL" id="ML119677">
    <property type="protein sequence ID" value="RPA81759.1"/>
    <property type="molecule type" value="Genomic_DNA"/>
</dbReference>
<evidence type="ECO:0000313" key="2">
    <source>
        <dbReference type="Proteomes" id="UP000275078"/>
    </source>
</evidence>
<proteinExistence type="predicted"/>
<name>A0A3N4I6Q4_ASCIM</name>
<gene>
    <name evidence="1" type="ORF">BJ508DRAFT_306364</name>
</gene>
<accession>A0A3N4I6Q4</accession>
<keyword evidence="2" id="KW-1185">Reference proteome</keyword>
<evidence type="ECO:0000313" key="1">
    <source>
        <dbReference type="EMBL" id="RPA81759.1"/>
    </source>
</evidence>
<dbReference type="AlphaFoldDB" id="A0A3N4I6Q4"/>
<reference evidence="1 2" key="1">
    <citation type="journal article" date="2018" name="Nat. Ecol. Evol.">
        <title>Pezizomycetes genomes reveal the molecular basis of ectomycorrhizal truffle lifestyle.</title>
        <authorList>
            <person name="Murat C."/>
            <person name="Payen T."/>
            <person name="Noel B."/>
            <person name="Kuo A."/>
            <person name="Morin E."/>
            <person name="Chen J."/>
            <person name="Kohler A."/>
            <person name="Krizsan K."/>
            <person name="Balestrini R."/>
            <person name="Da Silva C."/>
            <person name="Montanini B."/>
            <person name="Hainaut M."/>
            <person name="Levati E."/>
            <person name="Barry K.W."/>
            <person name="Belfiori B."/>
            <person name="Cichocki N."/>
            <person name="Clum A."/>
            <person name="Dockter R.B."/>
            <person name="Fauchery L."/>
            <person name="Guy J."/>
            <person name="Iotti M."/>
            <person name="Le Tacon F."/>
            <person name="Lindquist E.A."/>
            <person name="Lipzen A."/>
            <person name="Malagnac F."/>
            <person name="Mello A."/>
            <person name="Molinier V."/>
            <person name="Miyauchi S."/>
            <person name="Poulain J."/>
            <person name="Riccioni C."/>
            <person name="Rubini A."/>
            <person name="Sitrit Y."/>
            <person name="Splivallo R."/>
            <person name="Traeger S."/>
            <person name="Wang M."/>
            <person name="Zifcakova L."/>
            <person name="Wipf D."/>
            <person name="Zambonelli A."/>
            <person name="Paolocci F."/>
            <person name="Nowrousian M."/>
            <person name="Ottonello S."/>
            <person name="Baldrian P."/>
            <person name="Spatafora J.W."/>
            <person name="Henrissat B."/>
            <person name="Nagy L.G."/>
            <person name="Aury J.M."/>
            <person name="Wincker P."/>
            <person name="Grigoriev I.V."/>
            <person name="Bonfante P."/>
            <person name="Martin F.M."/>
        </authorList>
    </citation>
    <scope>NUCLEOTIDE SEQUENCE [LARGE SCALE GENOMIC DNA]</scope>
    <source>
        <strain evidence="1 2">RN42</strain>
    </source>
</reference>
<dbReference type="Proteomes" id="UP000275078">
    <property type="component" value="Unassembled WGS sequence"/>
</dbReference>
<sequence>MSDTPTSNLTSNSTGPRLPRELANQVRTYVADYASLRSLAWADEVHAPHLRLRYYVNKQFDMIFAKRRAKEEAKRFRGIFESIDDWKLKQVKDLQACHRVPREFLFTPKEFFTFEGKEGESIEGKVKSFFKEYSTDNHDVYKALVLLICRQFSPPPSYLKKDYRNVEEGQFTKDQREWMEMTGILFKLLRKEMLKAPDELRKDLHTHLHWFCPTTAARLPDERYCTIMIMAFGCHFVRPDIAVELAWASYYEGDTSIDDRIRPNSFSYSLAQGVAREGFCNQVESLSGVLELLLDEAKVLEKGIEENSPTSTQGTPMGDILQEGLLFRIKPHLKPEKLDLFYKFPQKEAEIAAAFRLLLAAKYNATLSVRDVQDMFFSIAGIGRRRWLEQRHSTKPRGYFNGGESELLPVMLDNWRGNIADLLSDELHGSFLHHLMVYRAPNTILKVLEVLRKAQGDMFNANHIDAHNISPPLTHIMRQAVESRFILDCQWAFKLNNVAESIRHVIREGGNPYLKDETPELSEGFEVNAVVYASLDEKLRPLLRALLAGKNALETVSDALLDKWYNDSGFWKTQTKCLNMTKEKLLKKIDDRVKQAGD</sequence>
<protein>
    <submittedName>
        <fullName evidence="1">Uncharacterized protein</fullName>
    </submittedName>
</protein>